<evidence type="ECO:0000256" key="3">
    <source>
        <dbReference type="PIRSR" id="PIRSR603782-1"/>
    </source>
</evidence>
<dbReference type="InterPro" id="IPR013766">
    <property type="entry name" value="Thioredoxin_domain"/>
</dbReference>
<evidence type="ECO:0000256" key="5">
    <source>
        <dbReference type="SAM" id="SignalP"/>
    </source>
</evidence>
<dbReference type="HOGENOM" id="CLU_050131_4_2_4"/>
<dbReference type="KEGG" id="lch:Lcho_3791"/>
<gene>
    <name evidence="7" type="ordered locus">Lcho_3791</name>
</gene>
<dbReference type="CDD" id="cd02968">
    <property type="entry name" value="SCO"/>
    <property type="match status" value="1"/>
</dbReference>
<organism evidence="7 8">
    <name type="scientific">Leptothrix cholodnii (strain ATCC 51168 / LMG 8142 / SP-6)</name>
    <name type="common">Leptothrix discophora (strain SP-6)</name>
    <dbReference type="NCBI Taxonomy" id="395495"/>
    <lineage>
        <taxon>Bacteria</taxon>
        <taxon>Pseudomonadati</taxon>
        <taxon>Pseudomonadota</taxon>
        <taxon>Betaproteobacteria</taxon>
        <taxon>Burkholderiales</taxon>
        <taxon>Sphaerotilaceae</taxon>
        <taxon>Leptothrix</taxon>
    </lineage>
</organism>
<evidence type="ECO:0000256" key="2">
    <source>
        <dbReference type="ARBA" id="ARBA00023008"/>
    </source>
</evidence>
<keyword evidence="8" id="KW-1185">Reference proteome</keyword>
<sequence length="217" mass="23505" precursor="true">MSVSIRPRPAARRRPSLRALCLGLSAALACAAGMASNAPADDVCHGQAAEIAPGIKRSVAAYPMPAVSLTRADGKRLSAAEALDDGRPVMLNFVYTSCNTICPVTSQVFMQTRELLGAQREQVNMVSISIDPEQDTPRKLNSYARRYAAAGAWAHYTGSNAESVAMQRAFSAWRGDKMNHLPLTFLRAAPGQPWVRLDGFASPEQLLAEYRRMVAAR</sequence>
<dbReference type="InterPro" id="IPR036249">
    <property type="entry name" value="Thioredoxin-like_sf"/>
</dbReference>
<accession>B1Y6L7</accession>
<feature type="signal peptide" evidence="5">
    <location>
        <begin position="1"/>
        <end position="31"/>
    </location>
</feature>
<keyword evidence="3" id="KW-0479">Metal-binding</keyword>
<dbReference type="PROSITE" id="PS51257">
    <property type="entry name" value="PROKAR_LIPOPROTEIN"/>
    <property type="match status" value="1"/>
</dbReference>
<reference evidence="7 8" key="1">
    <citation type="submission" date="2008-03" db="EMBL/GenBank/DDBJ databases">
        <title>Complete sequence of Leptothrix cholodnii SP-6.</title>
        <authorList>
            <consortium name="US DOE Joint Genome Institute"/>
            <person name="Copeland A."/>
            <person name="Lucas S."/>
            <person name="Lapidus A."/>
            <person name="Glavina del Rio T."/>
            <person name="Dalin E."/>
            <person name="Tice H."/>
            <person name="Bruce D."/>
            <person name="Goodwin L."/>
            <person name="Pitluck S."/>
            <person name="Chertkov O."/>
            <person name="Brettin T."/>
            <person name="Detter J.C."/>
            <person name="Han C."/>
            <person name="Kuske C.R."/>
            <person name="Schmutz J."/>
            <person name="Larimer F."/>
            <person name="Land M."/>
            <person name="Hauser L."/>
            <person name="Kyrpides N."/>
            <person name="Lykidis A."/>
            <person name="Emerson D."/>
            <person name="Richardson P."/>
        </authorList>
    </citation>
    <scope>NUCLEOTIDE SEQUENCE [LARGE SCALE GENOMIC DNA]</scope>
    <source>
        <strain evidence="8">ATCC 51168 / LMG 8142 / SP-6</strain>
    </source>
</reference>
<evidence type="ECO:0000313" key="8">
    <source>
        <dbReference type="Proteomes" id="UP000001693"/>
    </source>
</evidence>
<feature type="domain" description="Thioredoxin" evidence="6">
    <location>
        <begin position="58"/>
        <end position="215"/>
    </location>
</feature>
<keyword evidence="4" id="KW-1015">Disulfide bond</keyword>
<evidence type="ECO:0000256" key="4">
    <source>
        <dbReference type="PIRSR" id="PIRSR603782-2"/>
    </source>
</evidence>
<keyword evidence="5" id="KW-0732">Signal</keyword>
<name>B1Y6L7_LEPCP</name>
<dbReference type="EMBL" id="CP001013">
    <property type="protein sequence ID" value="ACB36045.1"/>
    <property type="molecule type" value="Genomic_DNA"/>
</dbReference>
<feature type="disulfide bond" description="Redox-active" evidence="4">
    <location>
        <begin position="98"/>
        <end position="102"/>
    </location>
</feature>
<dbReference type="eggNOG" id="COG1999">
    <property type="taxonomic scope" value="Bacteria"/>
</dbReference>
<evidence type="ECO:0000256" key="1">
    <source>
        <dbReference type="ARBA" id="ARBA00010996"/>
    </source>
</evidence>
<feature type="binding site" evidence="3">
    <location>
        <position position="102"/>
    </location>
    <ligand>
        <name>Cu cation</name>
        <dbReference type="ChEBI" id="CHEBI:23378"/>
    </ligand>
</feature>
<dbReference type="AlphaFoldDB" id="B1Y6L7"/>
<evidence type="ECO:0000313" key="7">
    <source>
        <dbReference type="EMBL" id="ACB36045.1"/>
    </source>
</evidence>
<keyword evidence="2 3" id="KW-0186">Copper</keyword>
<feature type="chain" id="PRO_5002773404" evidence="5">
    <location>
        <begin position="32"/>
        <end position="217"/>
    </location>
</feature>
<protein>
    <submittedName>
        <fullName evidence="7">Electron transport protein SCO1/SenC</fullName>
    </submittedName>
</protein>
<dbReference type="PANTHER" id="PTHR12151:SF25">
    <property type="entry name" value="LINALOOL DEHYDRATASE_ISOMERASE DOMAIN-CONTAINING PROTEIN"/>
    <property type="match status" value="1"/>
</dbReference>
<dbReference type="OrthoDB" id="8550465at2"/>
<proteinExistence type="inferred from homology"/>
<dbReference type="GO" id="GO:0046872">
    <property type="term" value="F:metal ion binding"/>
    <property type="evidence" value="ECO:0007669"/>
    <property type="project" value="UniProtKB-KW"/>
</dbReference>
<dbReference type="InterPro" id="IPR003782">
    <property type="entry name" value="SCO1/SenC"/>
</dbReference>
<dbReference type="Gene3D" id="3.40.30.10">
    <property type="entry name" value="Glutaredoxin"/>
    <property type="match status" value="1"/>
</dbReference>
<dbReference type="Pfam" id="PF02630">
    <property type="entry name" value="SCO1-SenC"/>
    <property type="match status" value="1"/>
</dbReference>
<feature type="binding site" evidence="3">
    <location>
        <position position="98"/>
    </location>
    <ligand>
        <name>Cu cation</name>
        <dbReference type="ChEBI" id="CHEBI:23378"/>
    </ligand>
</feature>
<dbReference type="RefSeq" id="WP_012348792.1">
    <property type="nucleotide sequence ID" value="NC_010524.1"/>
</dbReference>
<dbReference type="Proteomes" id="UP000001693">
    <property type="component" value="Chromosome"/>
</dbReference>
<comment type="similarity">
    <text evidence="1">Belongs to the SCO1/2 family.</text>
</comment>
<dbReference type="STRING" id="395495.Lcho_3791"/>
<dbReference type="SUPFAM" id="SSF52833">
    <property type="entry name" value="Thioredoxin-like"/>
    <property type="match status" value="1"/>
</dbReference>
<evidence type="ECO:0000259" key="6">
    <source>
        <dbReference type="PROSITE" id="PS51352"/>
    </source>
</evidence>
<dbReference type="PROSITE" id="PS51352">
    <property type="entry name" value="THIOREDOXIN_2"/>
    <property type="match status" value="1"/>
</dbReference>
<dbReference type="PANTHER" id="PTHR12151">
    <property type="entry name" value="ELECTRON TRANSPORT PROTIN SCO1/SENC FAMILY MEMBER"/>
    <property type="match status" value="1"/>
</dbReference>